<feature type="transmembrane region" description="Helical" evidence="7">
    <location>
        <begin position="120"/>
        <end position="152"/>
    </location>
</feature>
<keyword evidence="10" id="KW-1185">Reference proteome</keyword>
<protein>
    <submittedName>
        <fullName evidence="9">Undecaprenyl-diphosphatase</fullName>
    </submittedName>
</protein>
<dbReference type="Pfam" id="PF01569">
    <property type="entry name" value="PAP2"/>
    <property type="match status" value="1"/>
</dbReference>
<dbReference type="AlphaFoldDB" id="A0A2V2YZC3"/>
<keyword evidence="6 7" id="KW-0472">Membrane</keyword>
<dbReference type="SMART" id="SM00014">
    <property type="entry name" value="acidPPc"/>
    <property type="match status" value="1"/>
</dbReference>
<dbReference type="GO" id="GO:0016787">
    <property type="term" value="F:hydrolase activity"/>
    <property type="evidence" value="ECO:0007669"/>
    <property type="project" value="UniProtKB-KW"/>
</dbReference>
<reference evidence="9 10" key="1">
    <citation type="submission" date="2018-05" db="EMBL/GenBank/DDBJ databases">
        <title>Genomic Encyclopedia of Type Strains, Phase III (KMG-III): the genomes of soil and plant-associated and newly described type strains.</title>
        <authorList>
            <person name="Whitman W."/>
        </authorList>
    </citation>
    <scope>NUCLEOTIDE SEQUENCE [LARGE SCALE GENOMIC DNA]</scope>
    <source>
        <strain evidence="9 10">CECT 5696</strain>
    </source>
</reference>
<dbReference type="GO" id="GO:0005886">
    <property type="term" value="C:plasma membrane"/>
    <property type="evidence" value="ECO:0007669"/>
    <property type="project" value="UniProtKB-SubCell"/>
</dbReference>
<evidence type="ECO:0000256" key="1">
    <source>
        <dbReference type="ARBA" id="ARBA00004651"/>
    </source>
</evidence>
<dbReference type="Gene3D" id="1.20.144.10">
    <property type="entry name" value="Phosphatidic acid phosphatase type 2/haloperoxidase"/>
    <property type="match status" value="1"/>
</dbReference>
<dbReference type="EMBL" id="QGTQ01000002">
    <property type="protein sequence ID" value="PWW07480.1"/>
    <property type="molecule type" value="Genomic_DNA"/>
</dbReference>
<evidence type="ECO:0000313" key="9">
    <source>
        <dbReference type="EMBL" id="PWW07480.1"/>
    </source>
</evidence>
<name>A0A2V2YZC3_9BACL</name>
<gene>
    <name evidence="9" type="ORF">DFQ01_102377</name>
</gene>
<evidence type="ECO:0000256" key="6">
    <source>
        <dbReference type="ARBA" id="ARBA00023136"/>
    </source>
</evidence>
<evidence type="ECO:0000259" key="8">
    <source>
        <dbReference type="SMART" id="SM00014"/>
    </source>
</evidence>
<dbReference type="OrthoDB" id="9789113at2"/>
<proteinExistence type="predicted"/>
<evidence type="ECO:0000313" key="10">
    <source>
        <dbReference type="Proteomes" id="UP000246635"/>
    </source>
</evidence>
<keyword evidence="3 7" id="KW-0812">Transmembrane</keyword>
<keyword evidence="5 7" id="KW-1133">Transmembrane helix</keyword>
<dbReference type="InterPro" id="IPR036938">
    <property type="entry name" value="PAP2/HPO_sf"/>
</dbReference>
<evidence type="ECO:0000256" key="2">
    <source>
        <dbReference type="ARBA" id="ARBA00022475"/>
    </source>
</evidence>
<dbReference type="CDD" id="cd01610">
    <property type="entry name" value="PAP2_like"/>
    <property type="match status" value="1"/>
</dbReference>
<dbReference type="SUPFAM" id="SSF48317">
    <property type="entry name" value="Acid phosphatase/Vanadium-dependent haloperoxidase"/>
    <property type="match status" value="1"/>
</dbReference>
<evidence type="ECO:0000256" key="3">
    <source>
        <dbReference type="ARBA" id="ARBA00022692"/>
    </source>
</evidence>
<feature type="domain" description="Phosphatidic acid phosphatase type 2/haloperoxidase" evidence="8">
    <location>
        <begin position="68"/>
        <end position="179"/>
    </location>
</feature>
<comment type="subcellular location">
    <subcellularLocation>
        <location evidence="1">Cell membrane</location>
        <topology evidence="1">Multi-pass membrane protein</topology>
    </subcellularLocation>
</comment>
<dbReference type="InterPro" id="IPR000326">
    <property type="entry name" value="PAP2/HPO"/>
</dbReference>
<evidence type="ECO:0000256" key="4">
    <source>
        <dbReference type="ARBA" id="ARBA00022801"/>
    </source>
</evidence>
<dbReference type="RefSeq" id="WP_110042712.1">
    <property type="nucleotide sequence ID" value="NZ_CP054612.1"/>
</dbReference>
<comment type="caution">
    <text evidence="9">The sequence shown here is derived from an EMBL/GenBank/DDBJ whole genome shotgun (WGS) entry which is preliminary data.</text>
</comment>
<evidence type="ECO:0000256" key="7">
    <source>
        <dbReference type="SAM" id="Phobius"/>
    </source>
</evidence>
<sequence>MERMMGWLRSRDHQMLMIANRRPAHRLLQAGLSRWLETITHMGGATFTLCTALCAAIAGSAAWSIAGWQCIAAVAVSHLPVAVMKRHFRRLRPYQKLPNINACRSPLQDSSFPSGHTTAIFAWLIPLIAAAGASAVLLLPAAIVVGLSVAWSRMYLGLHYPSDVFAGAMLGSATAVGMLELWPILL</sequence>
<accession>A0A2V2YZC3</accession>
<keyword evidence="2" id="KW-1003">Cell membrane</keyword>
<keyword evidence="4" id="KW-0378">Hydrolase</keyword>
<organism evidence="9 10">
    <name type="scientific">Paenibacillus cellulosilyticus</name>
    <dbReference type="NCBI Taxonomy" id="375489"/>
    <lineage>
        <taxon>Bacteria</taxon>
        <taxon>Bacillati</taxon>
        <taxon>Bacillota</taxon>
        <taxon>Bacilli</taxon>
        <taxon>Bacillales</taxon>
        <taxon>Paenibacillaceae</taxon>
        <taxon>Paenibacillus</taxon>
    </lineage>
</organism>
<dbReference type="PANTHER" id="PTHR14969:SF62">
    <property type="entry name" value="DECAPRENYLPHOSPHORYL-5-PHOSPHORIBOSE PHOSPHATASE RV3807C-RELATED"/>
    <property type="match status" value="1"/>
</dbReference>
<feature type="transmembrane region" description="Helical" evidence="7">
    <location>
        <begin position="164"/>
        <end position="185"/>
    </location>
</feature>
<evidence type="ECO:0000256" key="5">
    <source>
        <dbReference type="ARBA" id="ARBA00022989"/>
    </source>
</evidence>
<dbReference type="PANTHER" id="PTHR14969">
    <property type="entry name" value="SPHINGOSINE-1-PHOSPHATE PHOSPHOHYDROLASE"/>
    <property type="match status" value="1"/>
</dbReference>
<dbReference type="Proteomes" id="UP000246635">
    <property type="component" value="Unassembled WGS sequence"/>
</dbReference>